<dbReference type="RefSeq" id="WP_237877068.1">
    <property type="nucleotide sequence ID" value="NZ_JAKLTR010000030.1"/>
</dbReference>
<evidence type="ECO:0000313" key="1">
    <source>
        <dbReference type="EMBL" id="MCG2618017.1"/>
    </source>
</evidence>
<comment type="caution">
    <text evidence="1">The sequence shown here is derived from an EMBL/GenBank/DDBJ whole genome shotgun (WGS) entry which is preliminary data.</text>
</comment>
<reference evidence="1" key="1">
    <citation type="submission" date="2022-01" db="EMBL/GenBank/DDBJ databases">
        <authorList>
            <person name="Jo J.-H."/>
            <person name="Im W.-T."/>
        </authorList>
    </citation>
    <scope>NUCLEOTIDE SEQUENCE</scope>
    <source>
        <strain evidence="1">NA20</strain>
    </source>
</reference>
<dbReference type="EMBL" id="JAKLTR010000030">
    <property type="protein sequence ID" value="MCG2618017.1"/>
    <property type="molecule type" value="Genomic_DNA"/>
</dbReference>
<dbReference type="Proteomes" id="UP001165367">
    <property type="component" value="Unassembled WGS sequence"/>
</dbReference>
<keyword evidence="2" id="KW-1185">Reference proteome</keyword>
<gene>
    <name evidence="1" type="ORF">LZZ85_27185</name>
</gene>
<accession>A0ABS9L0M8</accession>
<protein>
    <submittedName>
        <fullName evidence="1">Uncharacterized protein</fullName>
    </submittedName>
</protein>
<evidence type="ECO:0000313" key="2">
    <source>
        <dbReference type="Proteomes" id="UP001165367"/>
    </source>
</evidence>
<organism evidence="1 2">
    <name type="scientific">Terrimonas ginsenosidimutans</name>
    <dbReference type="NCBI Taxonomy" id="2908004"/>
    <lineage>
        <taxon>Bacteria</taxon>
        <taxon>Pseudomonadati</taxon>
        <taxon>Bacteroidota</taxon>
        <taxon>Chitinophagia</taxon>
        <taxon>Chitinophagales</taxon>
        <taxon>Chitinophagaceae</taxon>
        <taxon>Terrimonas</taxon>
    </lineage>
</organism>
<proteinExistence type="predicted"/>
<sequence length="229" mass="26202">MKTVFYTSCSLKSAGVEMRKAGHTSVTYFSFQLFDISLCDSLVRMSMTTNNTGQQLLLSESLTEIMSAHMGSYKRRDLNDRYYQLEIFECPKEIILFAAGLGSDNVTIENFSHYGRKRADFRFEILTGELSLNPLLKKFDVDISITRIDFLRFIDVWDEQGCYAVFHDITPLKFKATDLPESQRYPALLNFGWTVEVAVPGAASDGWAKITSPNKKIIEQIEQELNIFR</sequence>
<name>A0ABS9L0M8_9BACT</name>